<dbReference type="InterPro" id="IPR049492">
    <property type="entry name" value="BD-FAE-like_dom"/>
</dbReference>
<dbReference type="PANTHER" id="PTHR48081">
    <property type="entry name" value="AB HYDROLASE SUPERFAMILY PROTEIN C4A8.06C"/>
    <property type="match status" value="1"/>
</dbReference>
<evidence type="ECO:0000313" key="3">
    <source>
        <dbReference type="EMBL" id="SDF77165.1"/>
    </source>
</evidence>
<dbReference type="PANTHER" id="PTHR48081:SF6">
    <property type="entry name" value="PEPTIDASE S9 PROLYL OLIGOPEPTIDASE CATALYTIC DOMAIN-CONTAINING PROTEIN"/>
    <property type="match status" value="1"/>
</dbReference>
<dbReference type="Proteomes" id="UP000182427">
    <property type="component" value="Chromosome I"/>
</dbReference>
<dbReference type="EMBL" id="LT629690">
    <property type="protein sequence ID" value="SDF77165.1"/>
    <property type="molecule type" value="Genomic_DNA"/>
</dbReference>
<gene>
    <name evidence="3" type="ORF">SAMN05444167_3262</name>
</gene>
<reference evidence="3 4" key="1">
    <citation type="submission" date="2016-10" db="EMBL/GenBank/DDBJ databases">
        <authorList>
            <person name="de Groot N.N."/>
        </authorList>
    </citation>
    <scope>NUCLEOTIDE SEQUENCE [LARGE SCALE GENOMIC DNA]</scope>
    <source>
        <strain evidence="3 4">GAS232</strain>
    </source>
</reference>
<dbReference type="InterPro" id="IPR029058">
    <property type="entry name" value="AB_hydrolase_fold"/>
</dbReference>
<keyword evidence="4" id="KW-1185">Reference proteome</keyword>
<dbReference type="SUPFAM" id="SSF53474">
    <property type="entry name" value="alpha/beta-Hydrolases"/>
    <property type="match status" value="1"/>
</dbReference>
<dbReference type="Pfam" id="PF20434">
    <property type="entry name" value="BD-FAE"/>
    <property type="match status" value="1"/>
</dbReference>
<name>A0A1G7NSY2_9BACT</name>
<protein>
    <submittedName>
        <fullName evidence="3">Acetyl esterase/lipase</fullName>
    </submittedName>
</protein>
<dbReference type="GO" id="GO:0016787">
    <property type="term" value="F:hydrolase activity"/>
    <property type="evidence" value="ECO:0007669"/>
    <property type="project" value="UniProtKB-KW"/>
</dbReference>
<proteinExistence type="predicted"/>
<evidence type="ECO:0000259" key="2">
    <source>
        <dbReference type="Pfam" id="PF20434"/>
    </source>
</evidence>
<dbReference type="InterPro" id="IPR050300">
    <property type="entry name" value="GDXG_lipolytic_enzyme"/>
</dbReference>
<sequence length="302" mass="32628">MRKMLEVVTWGSTRFVLSLLLVACLAGTRIEAQTSSAAIPLWSGAAPLSKGSTDADSPSVDVYLPATNPTQTGVLVIPGGAYGYLAAPEGKPVAVWLQEHGVAAFVLHYRVSPYHYPAEMLDGLRAMRLIRSRAVEFHITADRIGVWGFSAGGHLASYLMTQWQQQLVPATDSVDAIDARPDFGILAYPVISMSPVVTHHGSHENLLGPNATPEQEAQLSSELHVGENSPPAFLFATTDDGVVPVQNSMALCTAYVQKHLPIEMHLFEHGPHGVVLAQNLPGASAWPNLLITWMARHGWMEK</sequence>
<dbReference type="Gene3D" id="3.40.50.1820">
    <property type="entry name" value="alpha/beta hydrolase"/>
    <property type="match status" value="1"/>
</dbReference>
<dbReference type="OrthoDB" id="9794725at2"/>
<accession>A0A1G7NSY2</accession>
<evidence type="ECO:0000313" key="4">
    <source>
        <dbReference type="Proteomes" id="UP000182427"/>
    </source>
</evidence>
<evidence type="ECO:0000256" key="1">
    <source>
        <dbReference type="ARBA" id="ARBA00022801"/>
    </source>
</evidence>
<feature type="domain" description="BD-FAE-like" evidence="2">
    <location>
        <begin position="61"/>
        <end position="252"/>
    </location>
</feature>
<organism evidence="3 4">
    <name type="scientific">Terriglobus roseus</name>
    <dbReference type="NCBI Taxonomy" id="392734"/>
    <lineage>
        <taxon>Bacteria</taxon>
        <taxon>Pseudomonadati</taxon>
        <taxon>Acidobacteriota</taxon>
        <taxon>Terriglobia</taxon>
        <taxon>Terriglobales</taxon>
        <taxon>Acidobacteriaceae</taxon>
        <taxon>Terriglobus</taxon>
    </lineage>
</organism>
<keyword evidence="1" id="KW-0378">Hydrolase</keyword>
<dbReference type="AlphaFoldDB" id="A0A1G7NSY2"/>